<dbReference type="Proteomes" id="UP000824005">
    <property type="component" value="Unassembled WGS sequence"/>
</dbReference>
<evidence type="ECO:0000259" key="1">
    <source>
        <dbReference type="Pfam" id="PF00149"/>
    </source>
</evidence>
<reference evidence="2" key="1">
    <citation type="journal article" date="2021" name="PeerJ">
        <title>Extensive microbial diversity within the chicken gut microbiome revealed by metagenomics and culture.</title>
        <authorList>
            <person name="Gilroy R."/>
            <person name="Ravi A."/>
            <person name="Getino M."/>
            <person name="Pursley I."/>
            <person name="Horton D.L."/>
            <person name="Alikhan N.F."/>
            <person name="Baker D."/>
            <person name="Gharbi K."/>
            <person name="Hall N."/>
            <person name="Watson M."/>
            <person name="Adriaenssens E.M."/>
            <person name="Foster-Nyarko E."/>
            <person name="Jarju S."/>
            <person name="Secka A."/>
            <person name="Antonio M."/>
            <person name="Oren A."/>
            <person name="Chaudhuri R.R."/>
            <person name="La Ragione R."/>
            <person name="Hildebrand F."/>
            <person name="Pallen M.J."/>
        </authorList>
    </citation>
    <scope>NUCLEOTIDE SEQUENCE</scope>
    <source>
        <strain evidence="2">ChiGjej1B1-98</strain>
    </source>
</reference>
<dbReference type="GO" id="GO:0016020">
    <property type="term" value="C:membrane"/>
    <property type="evidence" value="ECO:0007669"/>
    <property type="project" value="GOC"/>
</dbReference>
<dbReference type="Gene3D" id="3.60.21.10">
    <property type="match status" value="1"/>
</dbReference>
<evidence type="ECO:0000313" key="3">
    <source>
        <dbReference type="Proteomes" id="UP000824005"/>
    </source>
</evidence>
<name>A0A9D2C962_9MICO</name>
<dbReference type="Pfam" id="PF00149">
    <property type="entry name" value="Metallophos"/>
    <property type="match status" value="1"/>
</dbReference>
<dbReference type="AlphaFoldDB" id="A0A9D2C962"/>
<accession>A0A9D2C962</accession>
<dbReference type="InterPro" id="IPR004843">
    <property type="entry name" value="Calcineurin-like_PHP"/>
</dbReference>
<dbReference type="GO" id="GO:0008758">
    <property type="term" value="F:UDP-2,3-diacylglucosamine hydrolase activity"/>
    <property type="evidence" value="ECO:0007669"/>
    <property type="project" value="TreeGrafter"/>
</dbReference>
<dbReference type="InterPro" id="IPR029052">
    <property type="entry name" value="Metallo-depent_PP-like"/>
</dbReference>
<proteinExistence type="predicted"/>
<dbReference type="PANTHER" id="PTHR31302">
    <property type="entry name" value="TRANSMEMBRANE PROTEIN WITH METALLOPHOSPHOESTERASE DOMAIN-RELATED"/>
    <property type="match status" value="1"/>
</dbReference>
<organism evidence="2 3">
    <name type="scientific">Candidatus Agrococcus pullicola</name>
    <dbReference type="NCBI Taxonomy" id="2838429"/>
    <lineage>
        <taxon>Bacteria</taxon>
        <taxon>Bacillati</taxon>
        <taxon>Actinomycetota</taxon>
        <taxon>Actinomycetes</taxon>
        <taxon>Micrococcales</taxon>
        <taxon>Microbacteriaceae</taxon>
        <taxon>Agrococcus</taxon>
    </lineage>
</organism>
<feature type="domain" description="Calcineurin-like phosphoesterase" evidence="1">
    <location>
        <begin position="54"/>
        <end position="240"/>
    </location>
</feature>
<sequence>MARGLQRAAGFALGAVTAAAVATATYAVAIERRAFGLRFEELPILPAGSRPIAVLHLADIHMAPWQRNKVEWLQGLRDLEPDFVINTGDSLDHRDGMRALAEALAPFAGIPGAFVHGSHDYYASKFKNPLRYLGAPKFGPHMHGPKHDTPMLERVYASYGWADLNNSAADFTIRDTTVQVLGTNDAHIELADLEATAREQQRLTERPDVTLGITHAPYRDVLDGLASLGADALFAGHTHGGQVRVPGGPALVTNCDLPVEHADGLTTWHTGGREVPLEVSAGIGTSVLAPFRLGTPPEAVLLTLTARG</sequence>
<dbReference type="InterPro" id="IPR051158">
    <property type="entry name" value="Metallophosphoesterase_sf"/>
</dbReference>
<dbReference type="EMBL" id="DXDC01000129">
    <property type="protein sequence ID" value="HIY65509.1"/>
    <property type="molecule type" value="Genomic_DNA"/>
</dbReference>
<protein>
    <submittedName>
        <fullName evidence="2">Metallophosphoesterase</fullName>
    </submittedName>
</protein>
<gene>
    <name evidence="2" type="ORF">H9830_04455</name>
</gene>
<dbReference type="GO" id="GO:0009245">
    <property type="term" value="P:lipid A biosynthetic process"/>
    <property type="evidence" value="ECO:0007669"/>
    <property type="project" value="TreeGrafter"/>
</dbReference>
<dbReference type="PANTHER" id="PTHR31302:SF20">
    <property type="entry name" value="CONSERVED PROTEIN"/>
    <property type="match status" value="1"/>
</dbReference>
<evidence type="ECO:0000313" key="2">
    <source>
        <dbReference type="EMBL" id="HIY65509.1"/>
    </source>
</evidence>
<dbReference type="SUPFAM" id="SSF56300">
    <property type="entry name" value="Metallo-dependent phosphatases"/>
    <property type="match status" value="1"/>
</dbReference>
<comment type="caution">
    <text evidence="2">The sequence shown here is derived from an EMBL/GenBank/DDBJ whole genome shotgun (WGS) entry which is preliminary data.</text>
</comment>
<reference evidence="2" key="2">
    <citation type="submission" date="2021-04" db="EMBL/GenBank/DDBJ databases">
        <authorList>
            <person name="Gilroy R."/>
        </authorList>
    </citation>
    <scope>NUCLEOTIDE SEQUENCE</scope>
    <source>
        <strain evidence="2">ChiGjej1B1-98</strain>
    </source>
</reference>